<dbReference type="EMBL" id="BPLR01008781">
    <property type="protein sequence ID" value="GIY27143.1"/>
    <property type="molecule type" value="Genomic_DNA"/>
</dbReference>
<gene>
    <name evidence="1" type="ORF">CEXT_763881</name>
</gene>
<accession>A0AAV4RXS4</accession>
<proteinExistence type="predicted"/>
<dbReference type="AlphaFoldDB" id="A0AAV4RXS4"/>
<evidence type="ECO:0000313" key="2">
    <source>
        <dbReference type="Proteomes" id="UP001054945"/>
    </source>
</evidence>
<organism evidence="1 2">
    <name type="scientific">Caerostris extrusa</name>
    <name type="common">Bark spider</name>
    <name type="synonym">Caerostris bankana</name>
    <dbReference type="NCBI Taxonomy" id="172846"/>
    <lineage>
        <taxon>Eukaryota</taxon>
        <taxon>Metazoa</taxon>
        <taxon>Ecdysozoa</taxon>
        <taxon>Arthropoda</taxon>
        <taxon>Chelicerata</taxon>
        <taxon>Arachnida</taxon>
        <taxon>Araneae</taxon>
        <taxon>Araneomorphae</taxon>
        <taxon>Entelegynae</taxon>
        <taxon>Araneoidea</taxon>
        <taxon>Araneidae</taxon>
        <taxon>Caerostris</taxon>
    </lineage>
</organism>
<sequence>MDVGCWAILAQMSLRNRRCRTSTSVVGMEGFFSLCVWSEFFGHKQMAGCSEDGWRMKVVDGPKRYPVYGNLQ</sequence>
<comment type="caution">
    <text evidence="1">The sequence shown here is derived from an EMBL/GenBank/DDBJ whole genome shotgun (WGS) entry which is preliminary data.</text>
</comment>
<evidence type="ECO:0000313" key="1">
    <source>
        <dbReference type="EMBL" id="GIY27143.1"/>
    </source>
</evidence>
<keyword evidence="2" id="KW-1185">Reference proteome</keyword>
<name>A0AAV4RXS4_CAEEX</name>
<dbReference type="Proteomes" id="UP001054945">
    <property type="component" value="Unassembled WGS sequence"/>
</dbReference>
<protein>
    <submittedName>
        <fullName evidence="1">Uncharacterized protein</fullName>
    </submittedName>
</protein>
<reference evidence="1 2" key="1">
    <citation type="submission" date="2021-06" db="EMBL/GenBank/DDBJ databases">
        <title>Caerostris extrusa draft genome.</title>
        <authorList>
            <person name="Kono N."/>
            <person name="Arakawa K."/>
        </authorList>
    </citation>
    <scope>NUCLEOTIDE SEQUENCE [LARGE SCALE GENOMIC DNA]</scope>
</reference>